<dbReference type="InterPro" id="IPR001938">
    <property type="entry name" value="Thaumatin"/>
</dbReference>
<dbReference type="SUPFAM" id="SSF49870">
    <property type="entry name" value="Osmotin, thaumatin-like protein"/>
    <property type="match status" value="1"/>
</dbReference>
<dbReference type="AlphaFoldDB" id="A0AA43QNY6"/>
<feature type="disulfide bond" evidence="1">
    <location>
        <begin position="203"/>
        <end position="213"/>
    </location>
</feature>
<keyword evidence="2" id="KW-0472">Membrane</keyword>
<protein>
    <recommendedName>
        <fullName evidence="5">Osmotin, thaumatin-like protein</fullName>
    </recommendedName>
</protein>
<dbReference type="PROSITE" id="PS51367">
    <property type="entry name" value="THAUMATIN_2"/>
    <property type="match status" value="1"/>
</dbReference>
<accession>A0AA43QNY6</accession>
<gene>
    <name evidence="3" type="ORF">OHK93_007017</name>
</gene>
<feature type="transmembrane region" description="Helical" evidence="2">
    <location>
        <begin position="297"/>
        <end position="318"/>
    </location>
</feature>
<dbReference type="Gene3D" id="2.60.110.10">
    <property type="entry name" value="Thaumatin"/>
    <property type="match status" value="1"/>
</dbReference>
<comment type="caution">
    <text evidence="3">The sequence shown here is derived from an EMBL/GenBank/DDBJ whole genome shotgun (WGS) entry which is preliminary data.</text>
</comment>
<dbReference type="PIRSF" id="PIRSF002703">
    <property type="entry name" value="Thaumatin"/>
    <property type="match status" value="1"/>
</dbReference>
<keyword evidence="4" id="KW-1185">Reference proteome</keyword>
<feature type="disulfide bond" evidence="1">
    <location>
        <begin position="157"/>
        <end position="189"/>
    </location>
</feature>
<feature type="disulfide bond" evidence="1">
    <location>
        <begin position="193"/>
        <end position="202"/>
    </location>
</feature>
<dbReference type="InterPro" id="IPR037176">
    <property type="entry name" value="Osmotin/thaumatin-like_sf"/>
</dbReference>
<proteinExistence type="predicted"/>
<keyword evidence="2" id="KW-0812">Transmembrane</keyword>
<dbReference type="EMBL" id="JAPUFD010000006">
    <property type="protein sequence ID" value="MDI1487745.1"/>
    <property type="molecule type" value="Genomic_DNA"/>
</dbReference>
<dbReference type="Pfam" id="PF00314">
    <property type="entry name" value="Thaumatin"/>
    <property type="match status" value="1"/>
</dbReference>
<keyword evidence="2" id="KW-1133">Transmembrane helix</keyword>
<evidence type="ECO:0000313" key="4">
    <source>
        <dbReference type="Proteomes" id="UP001161017"/>
    </source>
</evidence>
<evidence type="ECO:0000256" key="1">
    <source>
        <dbReference type="PIRSR" id="PIRSR002703-1"/>
    </source>
</evidence>
<evidence type="ECO:0000256" key="2">
    <source>
        <dbReference type="SAM" id="Phobius"/>
    </source>
</evidence>
<dbReference type="Proteomes" id="UP001161017">
    <property type="component" value="Unassembled WGS sequence"/>
</dbReference>
<sequence>MKRAPIAYVAQRSESSKPLVVENLCQETIYPGMATQAGDGPGTGGFRLSSGAQQKFSGKPPTSLAEFTLATSSGQTFYDISLVDGYNIPIAIVSLYPQSGNSSLQEIPPNLTNPICVGTASLLADEGATDDSTSGTNSSYPIPLEQKASKNDVQTWCPWDLQLTLPSGPRNGVYSYPDGSIQRAIFNPCYSACAKYSKPSDCCTGGYDSPNVCKPSSYSMDAKKVCPDAYSFAFDDQTSTFIIPSGGGFQVTFCPEGRSSNIIAVYKKQLTQLSQTGHVNEDLMADMQEIMVTRTSVAARSVGLVKSVIGIVILFWLWTALWA</sequence>
<name>A0AA43QNY6_9LECA</name>
<dbReference type="SMART" id="SM00205">
    <property type="entry name" value="THN"/>
    <property type="match status" value="1"/>
</dbReference>
<reference evidence="3" key="1">
    <citation type="journal article" date="2023" name="Genome Biol. Evol.">
        <title>First Whole Genome Sequence and Flow Cytometry Genome Size Data for the Lichen-Forming Fungus Ramalina farinacea (Ascomycota).</title>
        <authorList>
            <person name="Llewellyn T."/>
            <person name="Mian S."/>
            <person name="Hill R."/>
            <person name="Leitch I.J."/>
            <person name="Gaya E."/>
        </authorList>
    </citation>
    <scope>NUCLEOTIDE SEQUENCE</scope>
    <source>
        <strain evidence="3">LIQ254RAFAR</strain>
    </source>
</reference>
<evidence type="ECO:0000313" key="3">
    <source>
        <dbReference type="EMBL" id="MDI1487745.1"/>
    </source>
</evidence>
<keyword evidence="1" id="KW-1015">Disulfide bond</keyword>
<evidence type="ECO:0008006" key="5">
    <source>
        <dbReference type="Google" id="ProtNLM"/>
    </source>
</evidence>
<organism evidence="3 4">
    <name type="scientific">Ramalina farinacea</name>
    <dbReference type="NCBI Taxonomy" id="258253"/>
    <lineage>
        <taxon>Eukaryota</taxon>
        <taxon>Fungi</taxon>
        <taxon>Dikarya</taxon>
        <taxon>Ascomycota</taxon>
        <taxon>Pezizomycotina</taxon>
        <taxon>Lecanoromycetes</taxon>
        <taxon>OSLEUM clade</taxon>
        <taxon>Lecanoromycetidae</taxon>
        <taxon>Lecanorales</taxon>
        <taxon>Lecanorineae</taxon>
        <taxon>Ramalinaceae</taxon>
        <taxon>Ramalina</taxon>
    </lineage>
</organism>
<dbReference type="PANTHER" id="PTHR31048">
    <property type="entry name" value="OS03G0233200 PROTEIN"/>
    <property type="match status" value="1"/>
</dbReference>